<organism evidence="1">
    <name type="scientific">marine sediment metagenome</name>
    <dbReference type="NCBI Taxonomy" id="412755"/>
    <lineage>
        <taxon>unclassified sequences</taxon>
        <taxon>metagenomes</taxon>
        <taxon>ecological metagenomes</taxon>
    </lineage>
</organism>
<evidence type="ECO:0000313" key="1">
    <source>
        <dbReference type="EMBL" id="KKL92171.1"/>
    </source>
</evidence>
<reference evidence="1" key="1">
    <citation type="journal article" date="2015" name="Nature">
        <title>Complex archaea that bridge the gap between prokaryotes and eukaryotes.</title>
        <authorList>
            <person name="Spang A."/>
            <person name="Saw J.H."/>
            <person name="Jorgensen S.L."/>
            <person name="Zaremba-Niedzwiedzka K."/>
            <person name="Martijn J."/>
            <person name="Lind A.E."/>
            <person name="van Eijk R."/>
            <person name="Schleper C."/>
            <person name="Guy L."/>
            <person name="Ettema T.J."/>
        </authorList>
    </citation>
    <scope>NUCLEOTIDE SEQUENCE</scope>
</reference>
<accession>A0A0F9GNR6</accession>
<feature type="non-terminal residue" evidence="1">
    <location>
        <position position="42"/>
    </location>
</feature>
<protein>
    <submittedName>
        <fullName evidence="1">Uncharacterized protein</fullName>
    </submittedName>
</protein>
<sequence length="42" mass="4669">MSEIRNNEASLIGRLVGDPVRTASGRVYFKLAASWTQAPFRC</sequence>
<name>A0A0F9GNR6_9ZZZZ</name>
<gene>
    <name evidence="1" type="ORF">LCGC14_1887320</name>
</gene>
<comment type="caution">
    <text evidence="1">The sequence shown here is derived from an EMBL/GenBank/DDBJ whole genome shotgun (WGS) entry which is preliminary data.</text>
</comment>
<dbReference type="EMBL" id="LAZR01019539">
    <property type="protein sequence ID" value="KKL92171.1"/>
    <property type="molecule type" value="Genomic_DNA"/>
</dbReference>
<dbReference type="AlphaFoldDB" id="A0A0F9GNR6"/>
<proteinExistence type="predicted"/>